<dbReference type="Proteomes" id="UP000765338">
    <property type="component" value="Unassembled WGS sequence"/>
</dbReference>
<keyword evidence="1" id="KW-0732">Signal</keyword>
<evidence type="ECO:0000313" key="3">
    <source>
        <dbReference type="EMBL" id="MBA5726769.1"/>
    </source>
</evidence>
<feature type="signal peptide" evidence="1">
    <location>
        <begin position="1"/>
        <end position="30"/>
    </location>
</feature>
<dbReference type="PANTHER" id="PTHR30535:SF34">
    <property type="entry name" value="MOLYBDATE-BINDING PROTEIN MOLA"/>
    <property type="match status" value="1"/>
</dbReference>
<reference evidence="3 4" key="1">
    <citation type="submission" date="2017-10" db="EMBL/GenBank/DDBJ databases">
        <authorList>
            <person name="Jakob F."/>
        </authorList>
    </citation>
    <scope>NUCLEOTIDE SEQUENCE [LARGE SCALE GENOMIC DNA]</scope>
    <source>
        <strain evidence="3 4">TMW 2.1889</strain>
    </source>
</reference>
<keyword evidence="4" id="KW-1185">Reference proteome</keyword>
<dbReference type="InterPro" id="IPR050902">
    <property type="entry name" value="ABC_Transporter_SBP"/>
</dbReference>
<dbReference type="PANTHER" id="PTHR30535">
    <property type="entry name" value="VITAMIN B12-BINDING PROTEIN"/>
    <property type="match status" value="1"/>
</dbReference>
<dbReference type="SUPFAM" id="SSF53807">
    <property type="entry name" value="Helical backbone' metal receptor"/>
    <property type="match status" value="1"/>
</dbReference>
<organism evidence="3 4">
    <name type="scientific">Bombella mellum</name>
    <dbReference type="NCBI Taxonomy" id="2039288"/>
    <lineage>
        <taxon>Bacteria</taxon>
        <taxon>Pseudomonadati</taxon>
        <taxon>Pseudomonadota</taxon>
        <taxon>Alphaproteobacteria</taxon>
        <taxon>Acetobacterales</taxon>
        <taxon>Acetobacteraceae</taxon>
        <taxon>Bombella</taxon>
    </lineage>
</organism>
<protein>
    <submittedName>
        <fullName evidence="3">Iron ABC transporter substrate-binding protein</fullName>
    </submittedName>
</protein>
<evidence type="ECO:0000256" key="1">
    <source>
        <dbReference type="SAM" id="SignalP"/>
    </source>
</evidence>
<gene>
    <name evidence="3" type="ORF">CPA56_01990</name>
</gene>
<sequence length="379" mass="41128">MISLKTLLGSASVMLAVLAGGVLPVHQAQAKDVRDITGEVVSVPDHPQRIILGEGRLIYALEPLEGRHLFDHIVGWQGEFREADRQNYEQMLKTFPEADRVAVIGRTTADTISPEKVLDLHPDLAIFSTTGHGPGQSGDVTARLKAAHIPVLFVDFRQDPVKTTVPSMLILGEALGHEEEARAYAEFYESRLKTIRAVVDTIPEAQRPSVFINMLAGARESCCHTAGRGNMGAFIEAAGGRNIAADLLPGYIGDVSAEMVIARNPDVLILDGTRGPGNSGPGLKMGSQVTPELAQASLDALLKAPELAGLGAVRNGRAYGIWHTFYDSPFNILAIEVMAKWFYPDRFRDLDPDADRSLVQGRFTVMPNSGTYWIKANAH</sequence>
<dbReference type="InterPro" id="IPR002491">
    <property type="entry name" value="ABC_transptr_periplasmic_BD"/>
</dbReference>
<dbReference type="RefSeq" id="WP_182040356.1">
    <property type="nucleotide sequence ID" value="NZ_PDLY01000001.1"/>
</dbReference>
<dbReference type="PROSITE" id="PS50983">
    <property type="entry name" value="FE_B12_PBP"/>
    <property type="match status" value="1"/>
</dbReference>
<dbReference type="EMBL" id="PDLY01000001">
    <property type="protein sequence ID" value="MBA5726769.1"/>
    <property type="molecule type" value="Genomic_DNA"/>
</dbReference>
<feature type="chain" id="PRO_5046303749" evidence="1">
    <location>
        <begin position="31"/>
        <end position="379"/>
    </location>
</feature>
<evidence type="ECO:0000313" key="4">
    <source>
        <dbReference type="Proteomes" id="UP000765338"/>
    </source>
</evidence>
<dbReference type="Pfam" id="PF01497">
    <property type="entry name" value="Peripla_BP_2"/>
    <property type="match status" value="1"/>
</dbReference>
<name>A0ABR5ZR16_9PROT</name>
<comment type="caution">
    <text evidence="3">The sequence shown here is derived from an EMBL/GenBank/DDBJ whole genome shotgun (WGS) entry which is preliminary data.</text>
</comment>
<feature type="domain" description="Fe/B12 periplasmic-binding" evidence="2">
    <location>
        <begin position="49"/>
        <end position="350"/>
    </location>
</feature>
<dbReference type="Gene3D" id="3.40.50.1980">
    <property type="entry name" value="Nitrogenase molybdenum iron protein domain"/>
    <property type="match status" value="2"/>
</dbReference>
<proteinExistence type="predicted"/>
<accession>A0ABR5ZR16</accession>
<evidence type="ECO:0000259" key="2">
    <source>
        <dbReference type="PROSITE" id="PS50983"/>
    </source>
</evidence>